<reference evidence="7 8" key="1">
    <citation type="submission" date="2019-07" db="EMBL/GenBank/DDBJ databases">
        <title>Whole genome shotgun sequence of Methylobacterium haplocladii NBRC 107714.</title>
        <authorList>
            <person name="Hosoyama A."/>
            <person name="Uohara A."/>
            <person name="Ohji S."/>
            <person name="Ichikawa N."/>
        </authorList>
    </citation>
    <scope>NUCLEOTIDE SEQUENCE [LARGE SCALE GENOMIC DNA]</scope>
    <source>
        <strain evidence="7 8">NBRC 107714</strain>
    </source>
</reference>
<dbReference type="Gene3D" id="3.40.1190.20">
    <property type="match status" value="1"/>
</dbReference>
<dbReference type="PANTHER" id="PTHR43085:SF1">
    <property type="entry name" value="PSEUDOURIDINE KINASE-RELATED"/>
    <property type="match status" value="1"/>
</dbReference>
<dbReference type="InterPro" id="IPR050306">
    <property type="entry name" value="PfkB_Carbo_kinase"/>
</dbReference>
<gene>
    <name evidence="7" type="ORF">MHA02_40100</name>
</gene>
<keyword evidence="2" id="KW-0808">Transferase</keyword>
<dbReference type="CDD" id="cd01167">
    <property type="entry name" value="bac_FRK"/>
    <property type="match status" value="1"/>
</dbReference>
<dbReference type="RefSeq" id="WP_147082096.1">
    <property type="nucleotide sequence ID" value="NZ_BJZT01000046.1"/>
</dbReference>
<name>A0A512IVA1_9HYPH</name>
<dbReference type="Pfam" id="PF00294">
    <property type="entry name" value="PfkB"/>
    <property type="match status" value="1"/>
</dbReference>
<evidence type="ECO:0000256" key="1">
    <source>
        <dbReference type="ARBA" id="ARBA00010688"/>
    </source>
</evidence>
<dbReference type="InterPro" id="IPR029056">
    <property type="entry name" value="Ribokinase-like"/>
</dbReference>
<evidence type="ECO:0000256" key="2">
    <source>
        <dbReference type="ARBA" id="ARBA00022679"/>
    </source>
</evidence>
<sequence>MILVSGEALIDLFVDTRDHERARTGLPALAVAGGSPFNLAFGISRLGAKSGFLGGLSEDGFGRMLAARLEAEGVDISLAKTSKRPTPLAIVATGADGHPTYTFHAENCAECDLTAEDVPFNLDGISAIAIGSFSLIMEPVGTTLVGLVRRSAANCVVSIDPNLRLSLVPDLAHWHARFDGLVRHASIVKLSVEDLDAAYGTDADEAEIAARWLGAGAQLVVTTDGPNGATAYHACGTVNVPGRNVTVIDTVGAGDTFHAAMLASLERSGRLTRDAIDGFDQEGLRTLLTEAAVAAGITCSRRGADLPTLEELRAALAVI</sequence>
<comment type="caution">
    <text evidence="7">The sequence shown here is derived from an EMBL/GenBank/DDBJ whole genome shotgun (WGS) entry which is preliminary data.</text>
</comment>
<feature type="domain" description="Carbohydrate kinase PfkB" evidence="6">
    <location>
        <begin position="2"/>
        <end position="307"/>
    </location>
</feature>
<dbReference type="SUPFAM" id="SSF53613">
    <property type="entry name" value="Ribokinase-like"/>
    <property type="match status" value="1"/>
</dbReference>
<proteinExistence type="inferred from homology"/>
<keyword evidence="8" id="KW-1185">Reference proteome</keyword>
<evidence type="ECO:0000256" key="5">
    <source>
        <dbReference type="ARBA" id="ARBA00022840"/>
    </source>
</evidence>
<dbReference type="PROSITE" id="PS00584">
    <property type="entry name" value="PFKB_KINASES_2"/>
    <property type="match status" value="1"/>
</dbReference>
<dbReference type="Proteomes" id="UP000321258">
    <property type="component" value="Unassembled WGS sequence"/>
</dbReference>
<evidence type="ECO:0000259" key="6">
    <source>
        <dbReference type="Pfam" id="PF00294"/>
    </source>
</evidence>
<evidence type="ECO:0000256" key="4">
    <source>
        <dbReference type="ARBA" id="ARBA00022777"/>
    </source>
</evidence>
<dbReference type="AlphaFoldDB" id="A0A512IVA1"/>
<protein>
    <submittedName>
        <fullName evidence="7">Fructokinase</fullName>
    </submittedName>
</protein>
<dbReference type="GO" id="GO:0005524">
    <property type="term" value="F:ATP binding"/>
    <property type="evidence" value="ECO:0007669"/>
    <property type="project" value="UniProtKB-KW"/>
</dbReference>
<dbReference type="InterPro" id="IPR011611">
    <property type="entry name" value="PfkB_dom"/>
</dbReference>
<evidence type="ECO:0000256" key="3">
    <source>
        <dbReference type="ARBA" id="ARBA00022741"/>
    </source>
</evidence>
<dbReference type="GO" id="GO:0016301">
    <property type="term" value="F:kinase activity"/>
    <property type="evidence" value="ECO:0007669"/>
    <property type="project" value="UniProtKB-KW"/>
</dbReference>
<keyword evidence="3" id="KW-0547">Nucleotide-binding</keyword>
<evidence type="ECO:0000313" key="8">
    <source>
        <dbReference type="Proteomes" id="UP000321258"/>
    </source>
</evidence>
<dbReference type="EMBL" id="BJZT01000046">
    <property type="protein sequence ID" value="GEP01623.1"/>
    <property type="molecule type" value="Genomic_DNA"/>
</dbReference>
<dbReference type="OrthoDB" id="9795789at2"/>
<dbReference type="InterPro" id="IPR002173">
    <property type="entry name" value="Carboh/pur_kinase_PfkB_CS"/>
</dbReference>
<dbReference type="PANTHER" id="PTHR43085">
    <property type="entry name" value="HEXOKINASE FAMILY MEMBER"/>
    <property type="match status" value="1"/>
</dbReference>
<comment type="similarity">
    <text evidence="1">Belongs to the carbohydrate kinase PfkB family.</text>
</comment>
<keyword evidence="4 7" id="KW-0418">Kinase</keyword>
<evidence type="ECO:0000313" key="7">
    <source>
        <dbReference type="EMBL" id="GEP01623.1"/>
    </source>
</evidence>
<accession>A0A512IVA1</accession>
<organism evidence="7 8">
    <name type="scientific">Methylobacterium haplocladii</name>
    <dbReference type="NCBI Taxonomy" id="1176176"/>
    <lineage>
        <taxon>Bacteria</taxon>
        <taxon>Pseudomonadati</taxon>
        <taxon>Pseudomonadota</taxon>
        <taxon>Alphaproteobacteria</taxon>
        <taxon>Hyphomicrobiales</taxon>
        <taxon>Methylobacteriaceae</taxon>
        <taxon>Methylobacterium</taxon>
    </lineage>
</organism>
<keyword evidence="5" id="KW-0067">ATP-binding</keyword>